<proteinExistence type="predicted"/>
<name>A0ABQ7FTG3_DUNSA</name>
<sequence length="63" mass="7398">MGIEFETPKWGFEAYSNNDIALERKLDTRLGQICMKQRIPARKEWLIPSPDVKVRTPKGFRPH</sequence>
<accession>A0ABQ7FTG3</accession>
<dbReference type="EMBL" id="MU072092">
    <property type="protein sequence ID" value="KAF5825735.1"/>
    <property type="molecule type" value="Genomic_DNA"/>
</dbReference>
<reference evidence="1" key="1">
    <citation type="submission" date="2017-08" db="EMBL/GenBank/DDBJ databases">
        <authorList>
            <person name="Polle J.E."/>
            <person name="Barry K."/>
            <person name="Cushman J."/>
            <person name="Schmutz J."/>
            <person name="Tran D."/>
            <person name="Hathwaick L.T."/>
            <person name="Yim W.C."/>
            <person name="Jenkins J."/>
            <person name="Mckie-Krisberg Z.M."/>
            <person name="Prochnik S."/>
            <person name="Lindquist E."/>
            <person name="Dockter R.B."/>
            <person name="Adam C."/>
            <person name="Molina H."/>
            <person name="Bunkerborg J."/>
            <person name="Jin E."/>
            <person name="Buchheim M."/>
            <person name="Magnuson J."/>
        </authorList>
    </citation>
    <scope>NUCLEOTIDE SEQUENCE</scope>
    <source>
        <strain evidence="1">CCAP 19/18</strain>
    </source>
</reference>
<protein>
    <submittedName>
        <fullName evidence="1">Uncharacterized protein</fullName>
    </submittedName>
</protein>
<evidence type="ECO:0000313" key="2">
    <source>
        <dbReference type="Proteomes" id="UP000815325"/>
    </source>
</evidence>
<keyword evidence="2" id="KW-1185">Reference proteome</keyword>
<gene>
    <name evidence="1" type="ORF">DUNSADRAFT_7257</name>
</gene>
<dbReference type="Proteomes" id="UP000815325">
    <property type="component" value="Unassembled WGS sequence"/>
</dbReference>
<comment type="caution">
    <text evidence="1">The sequence shown here is derived from an EMBL/GenBank/DDBJ whole genome shotgun (WGS) entry which is preliminary data.</text>
</comment>
<organism evidence="1 2">
    <name type="scientific">Dunaliella salina</name>
    <name type="common">Green alga</name>
    <name type="synonym">Protococcus salinus</name>
    <dbReference type="NCBI Taxonomy" id="3046"/>
    <lineage>
        <taxon>Eukaryota</taxon>
        <taxon>Viridiplantae</taxon>
        <taxon>Chlorophyta</taxon>
        <taxon>core chlorophytes</taxon>
        <taxon>Chlorophyceae</taxon>
        <taxon>CS clade</taxon>
        <taxon>Chlamydomonadales</taxon>
        <taxon>Dunaliellaceae</taxon>
        <taxon>Dunaliella</taxon>
    </lineage>
</organism>
<evidence type="ECO:0000313" key="1">
    <source>
        <dbReference type="EMBL" id="KAF5825735.1"/>
    </source>
</evidence>